<accession>A0ACB9YHX0</accession>
<proteinExistence type="predicted"/>
<keyword evidence="2" id="KW-1185">Reference proteome</keyword>
<dbReference type="EMBL" id="MU393683">
    <property type="protein sequence ID" value="KAI4858826.1"/>
    <property type="molecule type" value="Genomic_DNA"/>
</dbReference>
<evidence type="ECO:0000313" key="1">
    <source>
        <dbReference type="EMBL" id="KAI4858826.1"/>
    </source>
</evidence>
<evidence type="ECO:0000313" key="2">
    <source>
        <dbReference type="Proteomes" id="UP001497700"/>
    </source>
</evidence>
<gene>
    <name evidence="1" type="ORF">F4820DRAFT_467791</name>
</gene>
<comment type="caution">
    <text evidence="1">The sequence shown here is derived from an EMBL/GenBank/DDBJ whole genome shotgun (WGS) entry which is preliminary data.</text>
</comment>
<protein>
    <submittedName>
        <fullName evidence="1">Uncharacterized protein</fullName>
    </submittedName>
</protein>
<organism evidence="1 2">
    <name type="scientific">Hypoxylon rubiginosum</name>
    <dbReference type="NCBI Taxonomy" id="110542"/>
    <lineage>
        <taxon>Eukaryota</taxon>
        <taxon>Fungi</taxon>
        <taxon>Dikarya</taxon>
        <taxon>Ascomycota</taxon>
        <taxon>Pezizomycotina</taxon>
        <taxon>Sordariomycetes</taxon>
        <taxon>Xylariomycetidae</taxon>
        <taxon>Xylariales</taxon>
        <taxon>Hypoxylaceae</taxon>
        <taxon>Hypoxylon</taxon>
    </lineage>
</organism>
<dbReference type="Proteomes" id="UP001497700">
    <property type="component" value="Unassembled WGS sequence"/>
</dbReference>
<sequence>MSSAEQEIQEPRKPLLTFGVELEFIIPWLYEGETDQYADIEGLPPCSSVPLDLTPDDGKIYIQAKIRELFREYNLPVEVGTPKYESAHAERILKDYSKWTIESDITIEEPDGRKLGNPGEIGQYKYAGIEIISPVETDDPEAFEVLDYARKLVISHFRTRVNPSCGLHVHVGQGAECFSLDRVRRIGALLFSTEHLLLKLIEPYRIKNNFCEPLRDSKLYRLGQGDPSEKPGHDFSPCLDYLAADIRHGEEPISWRTQNDSEDIVDAFRKTRQHGYKPFQVRDDNPNPSGGGLNKVEDYSLDVDDEIEARIMRHLERERKSEPSEETEPVKELIEPSRKRNIRRIVNSWPTAEQLERYEKVMQKYTHNHAALSGVANDSNPPSIFECIHHIFDSAASSCEVTELLGSEKYKMVNFTFYSCYLFNEPRQTIEFRGAGGNLSDWVVTWAKICVGLTRFAISAPPEDFLDVLINCDRSMKEEGIYDVIDLLDDIGLPAEAAAAEEWIQAHEEEFEIEYFDPESKQHPPSDSEEQPSEPEEPPSSEHDEPSTSNPKGQVTSDEEQPTTEPEAQLTAETPDGPSEVTEELILAKMANMVFGWLGGR</sequence>
<name>A0ACB9YHX0_9PEZI</name>
<reference evidence="1 2" key="1">
    <citation type="journal article" date="2022" name="New Phytol.">
        <title>Ecological generalism drives hyperdiversity of secondary metabolite gene clusters in xylarialean endophytes.</title>
        <authorList>
            <person name="Franco M.E.E."/>
            <person name="Wisecaver J.H."/>
            <person name="Arnold A.E."/>
            <person name="Ju Y.M."/>
            <person name="Slot J.C."/>
            <person name="Ahrendt S."/>
            <person name="Moore L.P."/>
            <person name="Eastman K.E."/>
            <person name="Scott K."/>
            <person name="Konkel Z."/>
            <person name="Mondo S.J."/>
            <person name="Kuo A."/>
            <person name="Hayes R.D."/>
            <person name="Haridas S."/>
            <person name="Andreopoulos B."/>
            <person name="Riley R."/>
            <person name="LaButti K."/>
            <person name="Pangilinan J."/>
            <person name="Lipzen A."/>
            <person name="Amirebrahimi M."/>
            <person name="Yan J."/>
            <person name="Adam C."/>
            <person name="Keymanesh K."/>
            <person name="Ng V."/>
            <person name="Louie K."/>
            <person name="Northen T."/>
            <person name="Drula E."/>
            <person name="Henrissat B."/>
            <person name="Hsieh H.M."/>
            <person name="Youens-Clark K."/>
            <person name="Lutzoni F."/>
            <person name="Miadlikowska J."/>
            <person name="Eastwood D.C."/>
            <person name="Hamelin R.C."/>
            <person name="Grigoriev I.V."/>
            <person name="U'Ren J.M."/>
        </authorList>
    </citation>
    <scope>NUCLEOTIDE SEQUENCE [LARGE SCALE GENOMIC DNA]</scope>
    <source>
        <strain evidence="1 2">CBS 119005</strain>
    </source>
</reference>